<sequence length="95" mass="11166">MSSSKNKLPWIQVTLKRLYRKRDKAYKRYMLHKSDNTKNTTLLSNINAEKKQDKHTKTTLQTSSTSTAHQITNTATTDQTPKNYTQTRKARLNWH</sequence>
<feature type="compositionally biased region" description="Low complexity" evidence="1">
    <location>
        <begin position="58"/>
        <end position="67"/>
    </location>
</feature>
<evidence type="ECO:0000313" key="3">
    <source>
        <dbReference type="Proteomes" id="UP000828390"/>
    </source>
</evidence>
<feature type="region of interest" description="Disordered" evidence="1">
    <location>
        <begin position="48"/>
        <end position="95"/>
    </location>
</feature>
<accession>A0A9D3YET1</accession>
<reference evidence="2" key="2">
    <citation type="submission" date="2020-11" db="EMBL/GenBank/DDBJ databases">
        <authorList>
            <person name="McCartney M.A."/>
            <person name="Auch B."/>
            <person name="Kono T."/>
            <person name="Mallez S."/>
            <person name="Becker A."/>
            <person name="Gohl D.M."/>
            <person name="Silverstein K.A.T."/>
            <person name="Koren S."/>
            <person name="Bechman K.B."/>
            <person name="Herman A."/>
            <person name="Abrahante J.E."/>
            <person name="Garbe J."/>
        </authorList>
    </citation>
    <scope>NUCLEOTIDE SEQUENCE</scope>
    <source>
        <strain evidence="2">Duluth1</strain>
        <tissue evidence="2">Whole animal</tissue>
    </source>
</reference>
<evidence type="ECO:0000313" key="2">
    <source>
        <dbReference type="EMBL" id="KAH3696919.1"/>
    </source>
</evidence>
<protein>
    <submittedName>
        <fullName evidence="2">Uncharacterized protein</fullName>
    </submittedName>
</protein>
<proteinExistence type="predicted"/>
<dbReference type="Proteomes" id="UP000828390">
    <property type="component" value="Unassembled WGS sequence"/>
</dbReference>
<feature type="compositionally biased region" description="Polar residues" evidence="1">
    <location>
        <begin position="68"/>
        <end position="87"/>
    </location>
</feature>
<keyword evidence="3" id="KW-1185">Reference proteome</keyword>
<evidence type="ECO:0000256" key="1">
    <source>
        <dbReference type="SAM" id="MobiDB-lite"/>
    </source>
</evidence>
<organism evidence="2 3">
    <name type="scientific">Dreissena polymorpha</name>
    <name type="common">Zebra mussel</name>
    <name type="synonym">Mytilus polymorpha</name>
    <dbReference type="NCBI Taxonomy" id="45954"/>
    <lineage>
        <taxon>Eukaryota</taxon>
        <taxon>Metazoa</taxon>
        <taxon>Spiralia</taxon>
        <taxon>Lophotrochozoa</taxon>
        <taxon>Mollusca</taxon>
        <taxon>Bivalvia</taxon>
        <taxon>Autobranchia</taxon>
        <taxon>Heteroconchia</taxon>
        <taxon>Euheterodonta</taxon>
        <taxon>Imparidentia</taxon>
        <taxon>Neoheterodontei</taxon>
        <taxon>Myida</taxon>
        <taxon>Dreissenoidea</taxon>
        <taxon>Dreissenidae</taxon>
        <taxon>Dreissena</taxon>
    </lineage>
</organism>
<dbReference type="AlphaFoldDB" id="A0A9D3YET1"/>
<name>A0A9D3YET1_DREPO</name>
<gene>
    <name evidence="2" type="ORF">DPMN_084402</name>
</gene>
<comment type="caution">
    <text evidence="2">The sequence shown here is derived from an EMBL/GenBank/DDBJ whole genome shotgun (WGS) entry which is preliminary data.</text>
</comment>
<reference evidence="2" key="1">
    <citation type="journal article" date="2019" name="bioRxiv">
        <title>The Genome of the Zebra Mussel, Dreissena polymorpha: A Resource for Invasive Species Research.</title>
        <authorList>
            <person name="McCartney M.A."/>
            <person name="Auch B."/>
            <person name="Kono T."/>
            <person name="Mallez S."/>
            <person name="Zhang Y."/>
            <person name="Obille A."/>
            <person name="Becker A."/>
            <person name="Abrahante J.E."/>
            <person name="Garbe J."/>
            <person name="Badalamenti J.P."/>
            <person name="Herman A."/>
            <person name="Mangelson H."/>
            <person name="Liachko I."/>
            <person name="Sullivan S."/>
            <person name="Sone E.D."/>
            <person name="Koren S."/>
            <person name="Silverstein K.A.T."/>
            <person name="Beckman K.B."/>
            <person name="Gohl D.M."/>
        </authorList>
    </citation>
    <scope>NUCLEOTIDE SEQUENCE</scope>
    <source>
        <strain evidence="2">Duluth1</strain>
        <tissue evidence="2">Whole animal</tissue>
    </source>
</reference>
<dbReference type="EMBL" id="JAIWYP010000016">
    <property type="protein sequence ID" value="KAH3696919.1"/>
    <property type="molecule type" value="Genomic_DNA"/>
</dbReference>